<evidence type="ECO:0000256" key="3">
    <source>
        <dbReference type="ARBA" id="ARBA00022801"/>
    </source>
</evidence>
<sequence length="448" mass="50527">MSGRKPRSVANPLESAITTPSEKILKECHTLYVDSENGLVKIASSLGVRLLPPRKKIIVMIMGNHSAGKSSFINWYAEEHIQKAGVAIETQGFTFVTSGRKRESLTGNATLHLYPHFRPILEFKGAMDYLTAEISTSKQKKFSLVTFVDTPGLVDGDMVYPFDVNAAITWLGEQADLVFVFFDPMGQALCKRTLNIVEKLSETSGDKLRFYLSKADEAGKDTDRQRVMMQIVQELCRRPGLNKCGFDMPTIYIPNPQKPSRCVNQIDVVCETIEKTINQAVQKTLDQLEKDCDLICSTISSRLEQDRAGVTHNKSVRLHSFLCGALGIFLPALFILSFIVNTFSQEQLDELLGEGPSRTLFVFTGIIMYLWDWIPEDGQVLFVIVFGAFCYLLLFLAKYFAGRGNKTLTKKEKRTMAEYSNYIQDIVKTKKGKLYDWYLQQCAAESDF</sequence>
<dbReference type="GO" id="GO:0016020">
    <property type="term" value="C:membrane"/>
    <property type="evidence" value="ECO:0007669"/>
    <property type="project" value="UniProtKB-SubCell"/>
</dbReference>
<evidence type="ECO:0000259" key="7">
    <source>
        <dbReference type="Pfam" id="PF01926"/>
    </source>
</evidence>
<comment type="subcellular location">
    <subcellularLocation>
        <location evidence="1">Membrane</location>
    </subcellularLocation>
</comment>
<keyword evidence="2" id="KW-0547">Nucleotide-binding</keyword>
<dbReference type="Pfam" id="PF01926">
    <property type="entry name" value="MMR_HSR1"/>
    <property type="match status" value="1"/>
</dbReference>
<organism evidence="8 9">
    <name type="scientific">Dissostichus eleginoides</name>
    <name type="common">Patagonian toothfish</name>
    <name type="synonym">Dissostichus amissus</name>
    <dbReference type="NCBI Taxonomy" id="100907"/>
    <lineage>
        <taxon>Eukaryota</taxon>
        <taxon>Metazoa</taxon>
        <taxon>Chordata</taxon>
        <taxon>Craniata</taxon>
        <taxon>Vertebrata</taxon>
        <taxon>Euteleostomi</taxon>
        <taxon>Actinopterygii</taxon>
        <taxon>Neopterygii</taxon>
        <taxon>Teleostei</taxon>
        <taxon>Neoteleostei</taxon>
        <taxon>Acanthomorphata</taxon>
        <taxon>Eupercaria</taxon>
        <taxon>Perciformes</taxon>
        <taxon>Notothenioidei</taxon>
        <taxon>Nototheniidae</taxon>
        <taxon>Dissostichus</taxon>
    </lineage>
</organism>
<keyword evidence="6" id="KW-0812">Transmembrane</keyword>
<dbReference type="AlphaFoldDB" id="A0AAD9C0N3"/>
<dbReference type="PANTHER" id="PTHR10465">
    <property type="entry name" value="TRANSMEMBRANE GTPASE FZO1"/>
    <property type="match status" value="1"/>
</dbReference>
<evidence type="ECO:0000256" key="1">
    <source>
        <dbReference type="ARBA" id="ARBA00004370"/>
    </source>
</evidence>
<dbReference type="Gene3D" id="3.40.50.300">
    <property type="entry name" value="P-loop containing nucleotide triphosphate hydrolases"/>
    <property type="match status" value="1"/>
</dbReference>
<feature type="domain" description="G" evidence="7">
    <location>
        <begin position="59"/>
        <end position="191"/>
    </location>
</feature>
<dbReference type="SUPFAM" id="SSF52540">
    <property type="entry name" value="P-loop containing nucleoside triphosphate hydrolases"/>
    <property type="match status" value="1"/>
</dbReference>
<dbReference type="InterPro" id="IPR006073">
    <property type="entry name" value="GTP-bd"/>
</dbReference>
<dbReference type="EMBL" id="JASDAP010000013">
    <property type="protein sequence ID" value="KAK1892043.1"/>
    <property type="molecule type" value="Genomic_DNA"/>
</dbReference>
<dbReference type="InterPro" id="IPR027094">
    <property type="entry name" value="Mitofusin_fam"/>
</dbReference>
<protein>
    <submittedName>
        <fullName evidence="8">EH domain containing protein 2</fullName>
    </submittedName>
</protein>
<name>A0AAD9C0N3_DISEL</name>
<evidence type="ECO:0000256" key="4">
    <source>
        <dbReference type="ARBA" id="ARBA00023134"/>
    </source>
</evidence>
<evidence type="ECO:0000256" key="2">
    <source>
        <dbReference type="ARBA" id="ARBA00022741"/>
    </source>
</evidence>
<evidence type="ECO:0000256" key="6">
    <source>
        <dbReference type="SAM" id="Phobius"/>
    </source>
</evidence>
<comment type="caution">
    <text evidence="8">The sequence shown here is derived from an EMBL/GenBank/DDBJ whole genome shotgun (WGS) entry which is preliminary data.</text>
</comment>
<evidence type="ECO:0000313" key="8">
    <source>
        <dbReference type="EMBL" id="KAK1892043.1"/>
    </source>
</evidence>
<dbReference type="PANTHER" id="PTHR10465:SF4">
    <property type="entry name" value="DYNAMIN N-TERMINAL DOMAIN-CONTAINING PROTEIN"/>
    <property type="match status" value="1"/>
</dbReference>
<reference evidence="8" key="1">
    <citation type="submission" date="2023-04" db="EMBL/GenBank/DDBJ databases">
        <title>Chromosome-level genome of Chaenocephalus aceratus.</title>
        <authorList>
            <person name="Park H."/>
        </authorList>
    </citation>
    <scope>NUCLEOTIDE SEQUENCE</scope>
    <source>
        <strain evidence="8">DE</strain>
        <tissue evidence="8">Muscle</tissue>
    </source>
</reference>
<feature type="transmembrane region" description="Helical" evidence="6">
    <location>
        <begin position="380"/>
        <end position="401"/>
    </location>
</feature>
<proteinExistence type="predicted"/>
<dbReference type="GO" id="GO:0003924">
    <property type="term" value="F:GTPase activity"/>
    <property type="evidence" value="ECO:0007669"/>
    <property type="project" value="InterPro"/>
</dbReference>
<feature type="transmembrane region" description="Helical" evidence="6">
    <location>
        <begin position="318"/>
        <end position="343"/>
    </location>
</feature>
<keyword evidence="9" id="KW-1185">Reference proteome</keyword>
<keyword evidence="4" id="KW-0342">GTP-binding</keyword>
<keyword evidence="6" id="KW-1133">Transmembrane helix</keyword>
<dbReference type="InterPro" id="IPR027417">
    <property type="entry name" value="P-loop_NTPase"/>
</dbReference>
<evidence type="ECO:0000256" key="5">
    <source>
        <dbReference type="ARBA" id="ARBA00023136"/>
    </source>
</evidence>
<gene>
    <name evidence="8" type="ORF">KUDE01_007120</name>
</gene>
<keyword evidence="3" id="KW-0378">Hydrolase</keyword>
<dbReference type="GO" id="GO:0007005">
    <property type="term" value="P:mitochondrion organization"/>
    <property type="evidence" value="ECO:0007669"/>
    <property type="project" value="UniProtKB-ARBA"/>
</dbReference>
<keyword evidence="5 6" id="KW-0472">Membrane</keyword>
<dbReference type="Proteomes" id="UP001228049">
    <property type="component" value="Unassembled WGS sequence"/>
</dbReference>
<accession>A0AAD9C0N3</accession>
<dbReference type="GO" id="GO:0005525">
    <property type="term" value="F:GTP binding"/>
    <property type="evidence" value="ECO:0007669"/>
    <property type="project" value="UniProtKB-KW"/>
</dbReference>
<evidence type="ECO:0000313" key="9">
    <source>
        <dbReference type="Proteomes" id="UP001228049"/>
    </source>
</evidence>